<evidence type="ECO:0000256" key="3">
    <source>
        <dbReference type="ARBA" id="ARBA00022737"/>
    </source>
</evidence>
<sequence>MELVVGASESSMKSLLGKLGGLLAQEYALVRGVRGDVQYIYNELATMQAFLRDLSSSPEEQDHRMKDWMKQIRDMAYDCEDCIDDYAHRLPNDSNNSDVKCSFIIRLIYEVWTWWPRREIAANISDLKIRAQQIAERRGRYGVDNPSNCNGNSSGAHAAAYDIAEHQVGSRQLIGIKEPVGMITYMKELEEWVDKPDEQHGVLSIIGFGGVGKTTIATALYRKVTNKFECRASVNVSQNYDKDAVLRSILKQVMPQDRVQEEESTREGSLEKKHLAVQVLDTLKRAVPSIRGNKKQGNDGSSDEKQIKIETMDSDKLIDEVKEHMKEKRYLLLIDDIWSTRTWESIRNCLPRDNRKRSRIIVTSRFQAVGAACSPSGTSNLLHTVDLLKTDESKDLFHQSVTESNGSKHSEEEKDKGPEEILKICGRLPLAIVTMAGLVACNPNKPNGNNWGKVCKQIFPEPMTTLSLDGVKRILDFCYNDLPGDLKTCALYLSIFPKGSKISMKRLTRRLTAEGFVSEKQGLTEEEVAETYFNQLMRRKLIRPVEHNSNGKVKAFQVHDMVLEYIVSKSSEENFITVVGGHWMMQPPSNKVRRLSMQSSGSKHENMTKNINLSQVRSVTVFGSLKQLPFHSFNNGIIQVLDLEGWKGLKERHVKNDICKMLMLKYLSLRRTEIAKIPKKIVKLECLETLDIRETHVEELPKSAEKLKRISSILGGNKNPRKGLRLPQDKNKESKKITSPQEEIKDSGKSTMLQGESKESEESILPQENESEKKSLSDQEKNVGMKELRVLSGIEIVGGSTAVDGLHQMTGLKKLAIYKLHIKKDTKIFRQLLSSIEYLCSCGLQTLAINDEDSDFINSLDSMFAPPRYLIALELSGNKLERPPKWVCELHTLSKLTLSVTVLRTDTFKLVKDLPSLFSLTFSLSAAKQNPDKIKDILEKNKSDSDGEIFVPAGFPSLKLLRFFAPRVPKLGFGDNAMPALDMIQLRFEAFEGLFGIDTLESLREVHLRVNGQAAELKESDEAETQETEAPEMKERKEAAEITRFLVEDLKNYTTERLKVIVDYIVNA</sequence>
<feature type="domain" description="Disease resistance N-terminal" evidence="9">
    <location>
        <begin position="12"/>
        <end position="94"/>
    </location>
</feature>
<dbReference type="InterPro" id="IPR036388">
    <property type="entry name" value="WH-like_DNA-bd_sf"/>
</dbReference>
<dbReference type="FunFam" id="1.10.10.10:FF:000322">
    <property type="entry name" value="Probable disease resistance protein At1g63360"/>
    <property type="match status" value="1"/>
</dbReference>
<dbReference type="Pfam" id="PF18052">
    <property type="entry name" value="Rx_N"/>
    <property type="match status" value="1"/>
</dbReference>
<dbReference type="InterPro" id="IPR042197">
    <property type="entry name" value="Apaf_helical"/>
</dbReference>
<evidence type="ECO:0000256" key="2">
    <source>
        <dbReference type="ARBA" id="ARBA00022614"/>
    </source>
</evidence>
<feature type="domain" description="NB-ARC" evidence="8">
    <location>
        <begin position="308"/>
        <end position="404"/>
    </location>
</feature>
<feature type="compositionally biased region" description="Acidic residues" evidence="7">
    <location>
        <begin position="1019"/>
        <end position="1030"/>
    </location>
</feature>
<name>A0ABC9AQY1_9POAL</name>
<feature type="domain" description="Disease resistance R13L4/SHOC-2-like LRR" evidence="11">
    <location>
        <begin position="615"/>
        <end position="715"/>
    </location>
</feature>
<evidence type="ECO:0000313" key="13">
    <source>
        <dbReference type="Proteomes" id="UP001497457"/>
    </source>
</evidence>
<evidence type="ECO:0000256" key="5">
    <source>
        <dbReference type="ARBA" id="ARBA00022821"/>
    </source>
</evidence>
<dbReference type="Gene3D" id="3.40.50.300">
    <property type="entry name" value="P-loop containing nucleotide triphosphate hydrolases"/>
    <property type="match status" value="1"/>
</dbReference>
<evidence type="ECO:0000256" key="4">
    <source>
        <dbReference type="ARBA" id="ARBA00022741"/>
    </source>
</evidence>
<keyword evidence="6" id="KW-0175">Coiled coil</keyword>
<dbReference type="Pfam" id="PF23598">
    <property type="entry name" value="LRR_14"/>
    <property type="match status" value="2"/>
</dbReference>
<dbReference type="InterPro" id="IPR038005">
    <property type="entry name" value="RX-like_CC"/>
</dbReference>
<keyword evidence="5" id="KW-0611">Plant defense</keyword>
<feature type="region of interest" description="Disordered" evidence="7">
    <location>
        <begin position="1016"/>
        <end position="1036"/>
    </location>
</feature>
<evidence type="ECO:0000256" key="7">
    <source>
        <dbReference type="SAM" id="MobiDB-lite"/>
    </source>
</evidence>
<dbReference type="GO" id="GO:0009626">
    <property type="term" value="P:plant-type hypersensitive response"/>
    <property type="evidence" value="ECO:0007669"/>
    <property type="project" value="UniProtKB-ARBA"/>
</dbReference>
<protein>
    <submittedName>
        <fullName evidence="12">Uncharacterized protein</fullName>
    </submittedName>
</protein>
<dbReference type="InterPro" id="IPR041118">
    <property type="entry name" value="Rx_N"/>
</dbReference>
<keyword evidence="4" id="KW-0547">Nucleotide-binding</keyword>
<dbReference type="InterPro" id="IPR044974">
    <property type="entry name" value="Disease_R_plants"/>
</dbReference>
<evidence type="ECO:0000259" key="10">
    <source>
        <dbReference type="Pfam" id="PF23559"/>
    </source>
</evidence>
<dbReference type="SUPFAM" id="SSF52540">
    <property type="entry name" value="P-loop containing nucleoside triphosphate hydrolases"/>
    <property type="match status" value="1"/>
</dbReference>
<feature type="region of interest" description="Disordered" evidence="7">
    <location>
        <begin position="711"/>
        <end position="780"/>
    </location>
</feature>
<dbReference type="Proteomes" id="UP001497457">
    <property type="component" value="Chromosome 22rd"/>
</dbReference>
<dbReference type="Gene3D" id="1.10.8.430">
    <property type="entry name" value="Helical domain of apoptotic protease-activating factors"/>
    <property type="match status" value="1"/>
</dbReference>
<dbReference type="InterPro" id="IPR058922">
    <property type="entry name" value="WHD_DRP"/>
</dbReference>
<evidence type="ECO:0000259" key="8">
    <source>
        <dbReference type="Pfam" id="PF00931"/>
    </source>
</evidence>
<dbReference type="PANTHER" id="PTHR23155">
    <property type="entry name" value="DISEASE RESISTANCE PROTEIN RP"/>
    <property type="match status" value="1"/>
</dbReference>
<dbReference type="Pfam" id="PF00931">
    <property type="entry name" value="NB-ARC"/>
    <property type="match status" value="2"/>
</dbReference>
<proteinExistence type="inferred from homology"/>
<comment type="similarity">
    <text evidence="1">Belongs to the disease resistance NB-LRR family.</text>
</comment>
<dbReference type="InterPro" id="IPR002182">
    <property type="entry name" value="NB-ARC"/>
</dbReference>
<dbReference type="PRINTS" id="PR00364">
    <property type="entry name" value="DISEASERSIST"/>
</dbReference>
<evidence type="ECO:0000256" key="6">
    <source>
        <dbReference type="ARBA" id="ARBA00023054"/>
    </source>
</evidence>
<reference evidence="12" key="1">
    <citation type="submission" date="2024-10" db="EMBL/GenBank/DDBJ databases">
        <authorList>
            <person name="Ryan C."/>
        </authorList>
    </citation>
    <scope>NUCLEOTIDE SEQUENCE [LARGE SCALE GENOMIC DNA]</scope>
</reference>
<dbReference type="InterPro" id="IPR055414">
    <property type="entry name" value="LRR_R13L4/SHOC2-like"/>
</dbReference>
<dbReference type="Pfam" id="PF23559">
    <property type="entry name" value="WHD_DRP"/>
    <property type="match status" value="1"/>
</dbReference>
<accession>A0ABC9AQY1</accession>
<gene>
    <name evidence="12" type="ORF">URODEC1_LOCUS56683</name>
</gene>
<feature type="compositionally biased region" description="Basic and acidic residues" evidence="7">
    <location>
        <begin position="727"/>
        <end position="748"/>
    </location>
</feature>
<feature type="domain" description="Disease resistance protein winged helix" evidence="10">
    <location>
        <begin position="495"/>
        <end position="564"/>
    </location>
</feature>
<dbReference type="Gene3D" id="1.10.10.10">
    <property type="entry name" value="Winged helix-like DNA-binding domain superfamily/Winged helix DNA-binding domain"/>
    <property type="match status" value="1"/>
</dbReference>
<feature type="domain" description="Disease resistance R13L4/SHOC-2-like LRR" evidence="11">
    <location>
        <begin position="785"/>
        <end position="1030"/>
    </location>
</feature>
<dbReference type="GO" id="GO:0000166">
    <property type="term" value="F:nucleotide binding"/>
    <property type="evidence" value="ECO:0007669"/>
    <property type="project" value="UniProtKB-KW"/>
</dbReference>
<keyword evidence="3" id="KW-0677">Repeat</keyword>
<feature type="domain" description="NB-ARC" evidence="8">
    <location>
        <begin position="186"/>
        <end position="272"/>
    </location>
</feature>
<organism evidence="12 13">
    <name type="scientific">Urochloa decumbens</name>
    <dbReference type="NCBI Taxonomy" id="240449"/>
    <lineage>
        <taxon>Eukaryota</taxon>
        <taxon>Viridiplantae</taxon>
        <taxon>Streptophyta</taxon>
        <taxon>Embryophyta</taxon>
        <taxon>Tracheophyta</taxon>
        <taxon>Spermatophyta</taxon>
        <taxon>Magnoliopsida</taxon>
        <taxon>Liliopsida</taxon>
        <taxon>Poales</taxon>
        <taxon>Poaceae</taxon>
        <taxon>PACMAD clade</taxon>
        <taxon>Panicoideae</taxon>
        <taxon>Panicodae</taxon>
        <taxon>Paniceae</taxon>
        <taxon>Melinidinae</taxon>
        <taxon>Urochloa</taxon>
    </lineage>
</organism>
<evidence type="ECO:0000256" key="1">
    <source>
        <dbReference type="ARBA" id="ARBA00008894"/>
    </source>
</evidence>
<evidence type="ECO:0000259" key="11">
    <source>
        <dbReference type="Pfam" id="PF23598"/>
    </source>
</evidence>
<dbReference type="EMBL" id="OZ075132">
    <property type="protein sequence ID" value="CAL4982586.1"/>
    <property type="molecule type" value="Genomic_DNA"/>
</dbReference>
<dbReference type="CDD" id="cd14798">
    <property type="entry name" value="RX-CC_like"/>
    <property type="match status" value="1"/>
</dbReference>
<dbReference type="InterPro" id="IPR032675">
    <property type="entry name" value="LRR_dom_sf"/>
</dbReference>
<keyword evidence="2" id="KW-0433">Leucine-rich repeat</keyword>
<dbReference type="Gene3D" id="3.80.10.10">
    <property type="entry name" value="Ribonuclease Inhibitor"/>
    <property type="match status" value="2"/>
</dbReference>
<dbReference type="GO" id="GO:0042742">
    <property type="term" value="P:defense response to bacterium"/>
    <property type="evidence" value="ECO:0007669"/>
    <property type="project" value="UniProtKB-ARBA"/>
</dbReference>
<evidence type="ECO:0000259" key="9">
    <source>
        <dbReference type="Pfam" id="PF18052"/>
    </source>
</evidence>
<dbReference type="InterPro" id="IPR027417">
    <property type="entry name" value="P-loop_NTPase"/>
</dbReference>
<dbReference type="Gene3D" id="1.20.5.4130">
    <property type="match status" value="1"/>
</dbReference>
<evidence type="ECO:0000313" key="12">
    <source>
        <dbReference type="EMBL" id="CAL4982586.1"/>
    </source>
</evidence>
<dbReference type="PANTHER" id="PTHR23155:SF1013">
    <property type="entry name" value="DISEASE RESISTANCE PROTEIN PIK6-NP"/>
    <property type="match status" value="1"/>
</dbReference>
<feature type="compositionally biased region" description="Basic and acidic residues" evidence="7">
    <location>
        <begin position="770"/>
        <end position="780"/>
    </location>
</feature>
<dbReference type="AlphaFoldDB" id="A0ABC9AQY1"/>
<keyword evidence="13" id="KW-1185">Reference proteome</keyword>
<dbReference type="GO" id="GO:0002758">
    <property type="term" value="P:innate immune response-activating signaling pathway"/>
    <property type="evidence" value="ECO:0007669"/>
    <property type="project" value="UniProtKB-ARBA"/>
</dbReference>
<dbReference type="SUPFAM" id="SSF52058">
    <property type="entry name" value="L domain-like"/>
    <property type="match status" value="1"/>
</dbReference>